<proteinExistence type="predicted"/>
<feature type="transmembrane region" description="Helical" evidence="6">
    <location>
        <begin position="117"/>
        <end position="137"/>
    </location>
</feature>
<evidence type="ECO:0000256" key="1">
    <source>
        <dbReference type="ARBA" id="ARBA00004651"/>
    </source>
</evidence>
<evidence type="ECO:0000256" key="6">
    <source>
        <dbReference type="SAM" id="Phobius"/>
    </source>
</evidence>
<keyword evidence="4 6" id="KW-1133">Transmembrane helix</keyword>
<keyword evidence="8" id="KW-1185">Reference proteome</keyword>
<keyword evidence="5 6" id="KW-0472">Membrane</keyword>
<dbReference type="Proteomes" id="UP001500416">
    <property type="component" value="Unassembled WGS sequence"/>
</dbReference>
<evidence type="ECO:0000313" key="7">
    <source>
        <dbReference type="EMBL" id="GAA0219285.1"/>
    </source>
</evidence>
<comment type="caution">
    <text evidence="7">The sequence shown here is derived from an EMBL/GenBank/DDBJ whole genome shotgun (WGS) entry which is preliminary data.</text>
</comment>
<feature type="transmembrane region" description="Helical" evidence="6">
    <location>
        <begin position="372"/>
        <end position="391"/>
    </location>
</feature>
<evidence type="ECO:0000256" key="5">
    <source>
        <dbReference type="ARBA" id="ARBA00023136"/>
    </source>
</evidence>
<feature type="transmembrane region" description="Helical" evidence="6">
    <location>
        <begin position="144"/>
        <end position="168"/>
    </location>
</feature>
<feature type="transmembrane region" description="Helical" evidence="6">
    <location>
        <begin position="210"/>
        <end position="231"/>
    </location>
</feature>
<dbReference type="PANTHER" id="PTHR30250">
    <property type="entry name" value="PST FAMILY PREDICTED COLANIC ACID TRANSPORTER"/>
    <property type="match status" value="1"/>
</dbReference>
<reference evidence="7 8" key="1">
    <citation type="journal article" date="2019" name="Int. J. Syst. Evol. Microbiol.">
        <title>The Global Catalogue of Microorganisms (GCM) 10K type strain sequencing project: providing services to taxonomists for standard genome sequencing and annotation.</title>
        <authorList>
            <consortium name="The Broad Institute Genomics Platform"/>
            <consortium name="The Broad Institute Genome Sequencing Center for Infectious Disease"/>
            <person name="Wu L."/>
            <person name="Ma J."/>
        </authorList>
    </citation>
    <scope>NUCLEOTIDE SEQUENCE [LARGE SCALE GENOMIC DNA]</scope>
    <source>
        <strain evidence="7 8">JCM 3380</strain>
    </source>
</reference>
<sequence length="402" mass="40579">MAVSSKSPTRQPGQALAVTAGVMLANASGYVLTVVAARLLAPAAFGELGALLAVLLVGAVPAMALQTHVALKVAADPDKSRRPVVGLGLAVAATTTALAALAVPVAAPLLRVADVGAVIWLALCVGPLTLNGLWHGLLQGDRRYALFGALVALEAGARAGGALVGLAWTGTTTGTLAGAALGATASTAVGWLACRRPRPGRFRTNDVREVLHAGQALLAVVVLVNLDLLLARHVLPAAASGEYAVGAVLTKIAYWLPHAIAVILLPRLARPEGSGRALASALAVCAALDGVVVLGAALFGPTATRLIGGPSYADTALPLWAFALVGTLLALAQLLLYARIAGRDRKATLLVWLAVAGETALVMLWLNDSPAQTVSAAVAATGLLVASGAVVEARARRHGRTT</sequence>
<evidence type="ECO:0000256" key="2">
    <source>
        <dbReference type="ARBA" id="ARBA00022475"/>
    </source>
</evidence>
<evidence type="ECO:0000256" key="3">
    <source>
        <dbReference type="ARBA" id="ARBA00022692"/>
    </source>
</evidence>
<dbReference type="RefSeq" id="WP_343933074.1">
    <property type="nucleotide sequence ID" value="NZ_BAAABU010000003.1"/>
</dbReference>
<dbReference type="PANTHER" id="PTHR30250:SF11">
    <property type="entry name" value="O-ANTIGEN TRANSPORTER-RELATED"/>
    <property type="match status" value="1"/>
</dbReference>
<feature type="transmembrane region" description="Helical" evidence="6">
    <location>
        <begin position="48"/>
        <end position="71"/>
    </location>
</feature>
<evidence type="ECO:0000313" key="8">
    <source>
        <dbReference type="Proteomes" id="UP001500416"/>
    </source>
</evidence>
<feature type="transmembrane region" description="Helical" evidence="6">
    <location>
        <begin position="83"/>
        <end position="105"/>
    </location>
</feature>
<feature type="transmembrane region" description="Helical" evidence="6">
    <location>
        <begin position="174"/>
        <end position="194"/>
    </location>
</feature>
<gene>
    <name evidence="7" type="ORF">GCM10010492_16560</name>
</gene>
<dbReference type="InterPro" id="IPR050833">
    <property type="entry name" value="Poly_Biosynth_Transport"/>
</dbReference>
<dbReference type="EMBL" id="BAAABU010000003">
    <property type="protein sequence ID" value="GAA0219285.1"/>
    <property type="molecule type" value="Genomic_DNA"/>
</dbReference>
<feature type="transmembrane region" description="Helical" evidence="6">
    <location>
        <begin position="349"/>
        <end position="366"/>
    </location>
</feature>
<keyword evidence="3 6" id="KW-0812">Transmembrane</keyword>
<feature type="transmembrane region" description="Helical" evidence="6">
    <location>
        <begin position="319"/>
        <end position="337"/>
    </location>
</feature>
<evidence type="ECO:0000256" key="4">
    <source>
        <dbReference type="ARBA" id="ARBA00022989"/>
    </source>
</evidence>
<keyword evidence="2" id="KW-1003">Cell membrane</keyword>
<accession>A0ABN0TE09</accession>
<feature type="transmembrane region" description="Helical" evidence="6">
    <location>
        <begin position="243"/>
        <end position="265"/>
    </location>
</feature>
<comment type="subcellular location">
    <subcellularLocation>
        <location evidence="1">Cell membrane</location>
        <topology evidence="1">Multi-pass membrane protein</topology>
    </subcellularLocation>
</comment>
<feature type="transmembrane region" description="Helical" evidence="6">
    <location>
        <begin position="15"/>
        <end position="36"/>
    </location>
</feature>
<name>A0ABN0TE09_9PSEU</name>
<protein>
    <submittedName>
        <fullName evidence="7">Polysaccharide biosynthesis protein</fullName>
    </submittedName>
</protein>
<organism evidence="7 8">
    <name type="scientific">Saccharothrix mutabilis subsp. mutabilis</name>
    <dbReference type="NCBI Taxonomy" id="66855"/>
    <lineage>
        <taxon>Bacteria</taxon>
        <taxon>Bacillati</taxon>
        <taxon>Actinomycetota</taxon>
        <taxon>Actinomycetes</taxon>
        <taxon>Pseudonocardiales</taxon>
        <taxon>Pseudonocardiaceae</taxon>
        <taxon>Saccharothrix</taxon>
    </lineage>
</organism>
<feature type="transmembrane region" description="Helical" evidence="6">
    <location>
        <begin position="277"/>
        <end position="299"/>
    </location>
</feature>